<dbReference type="GO" id="GO:0051260">
    <property type="term" value="P:protein homooligomerization"/>
    <property type="evidence" value="ECO:0007669"/>
    <property type="project" value="InterPro"/>
</dbReference>
<dbReference type="GeneTree" id="ENSGT00530000064873"/>
<evidence type="ECO:0008006" key="4">
    <source>
        <dbReference type="Google" id="ProtNLM"/>
    </source>
</evidence>
<sequence length="347" mass="37061">KNKECLLGLLLISPFAFHYCRRTSSTKTTSSSSSSKGTSSSSGKSTSSSVKPAQGSKTKDHRYPAGGYPVRSEGQPGGYPSIGGAYPNWNPNNKILSPRYGGGFGGGYGGNGHGSPFSHTVQSMGYTPSLKSKGFGKKAALAAGAGAIAGMAVGYGLGHVPRPHFSFSSPKEEHYYNHYMYQSTTRSTNKNDYGQDNVFKPPQEAQSYEKYMDTCMNRTDLLRDQDTKVSHVQRDDLISGSSALANESAPQSPALANGTLETTGPEESGTKSDIPVPAELQQIDDDMVSIMEIGYPSLIQQMKAQKCVELYIVYSESNKGQNGCSSSGPHLLLTTIIMALSSAFLLQ</sequence>
<organism evidence="2 3">
    <name type="scientific">Pygocentrus nattereri</name>
    <name type="common">Red-bellied piranha</name>
    <dbReference type="NCBI Taxonomy" id="42514"/>
    <lineage>
        <taxon>Eukaryota</taxon>
        <taxon>Metazoa</taxon>
        <taxon>Chordata</taxon>
        <taxon>Craniata</taxon>
        <taxon>Vertebrata</taxon>
        <taxon>Euteleostomi</taxon>
        <taxon>Actinopterygii</taxon>
        <taxon>Neopterygii</taxon>
        <taxon>Teleostei</taxon>
        <taxon>Ostariophysi</taxon>
        <taxon>Characiformes</taxon>
        <taxon>Characoidei</taxon>
        <taxon>Pygocentrus</taxon>
    </lineage>
</organism>
<dbReference type="Gene3D" id="1.10.790.10">
    <property type="entry name" value="Prion/Doppel protein, beta-ribbon domain"/>
    <property type="match status" value="1"/>
</dbReference>
<reference evidence="2 3" key="1">
    <citation type="submission" date="2020-10" db="EMBL/GenBank/DDBJ databases">
        <title>Pygocentrus nattereri (red-bellied piranha) genome, fPygNat1, primary haplotype.</title>
        <authorList>
            <person name="Myers G."/>
            <person name="Meyer A."/>
            <person name="Karagic N."/>
            <person name="Pippel M."/>
            <person name="Winkler S."/>
            <person name="Tracey A."/>
            <person name="Wood J."/>
            <person name="Formenti G."/>
            <person name="Howe K."/>
            <person name="Fedrigo O."/>
            <person name="Jarvis E.D."/>
        </authorList>
    </citation>
    <scope>NUCLEOTIDE SEQUENCE [LARGE SCALE GENOMIC DNA]</scope>
</reference>
<dbReference type="AlphaFoldDB" id="A0A3B4CL37"/>
<protein>
    <recommendedName>
        <fullName evidence="4">Prion protein, related sequence 3</fullName>
    </recommendedName>
</protein>
<dbReference type="SUPFAM" id="SSF54098">
    <property type="entry name" value="Prion-like"/>
    <property type="match status" value="1"/>
</dbReference>
<evidence type="ECO:0000256" key="1">
    <source>
        <dbReference type="SAM" id="MobiDB-lite"/>
    </source>
</evidence>
<dbReference type="Ensembl" id="ENSPNAT00000036363.2">
    <property type="protein sequence ID" value="ENSPNAP00000012068.2"/>
    <property type="gene ID" value="ENSPNAG00000003497.2"/>
</dbReference>
<feature type="compositionally biased region" description="Low complexity" evidence="1">
    <location>
        <begin position="24"/>
        <end position="49"/>
    </location>
</feature>
<dbReference type="Proteomes" id="UP001501920">
    <property type="component" value="Chromosome 18"/>
</dbReference>
<keyword evidence="3" id="KW-1185">Reference proteome</keyword>
<accession>A0A3B4CL37</accession>
<reference evidence="2" key="2">
    <citation type="submission" date="2025-08" db="UniProtKB">
        <authorList>
            <consortium name="Ensembl"/>
        </authorList>
    </citation>
    <scope>IDENTIFICATION</scope>
</reference>
<dbReference type="OMA" id="QGNYPRQ"/>
<feature type="compositionally biased region" description="Polar residues" evidence="1">
    <location>
        <begin position="242"/>
        <end position="251"/>
    </location>
</feature>
<reference evidence="2" key="3">
    <citation type="submission" date="2025-09" db="UniProtKB">
        <authorList>
            <consortium name="Ensembl"/>
        </authorList>
    </citation>
    <scope>IDENTIFICATION</scope>
</reference>
<name>A0A3B4CL37_PYGNA</name>
<evidence type="ECO:0000313" key="3">
    <source>
        <dbReference type="Proteomes" id="UP001501920"/>
    </source>
</evidence>
<feature type="region of interest" description="Disordered" evidence="1">
    <location>
        <begin position="242"/>
        <end position="274"/>
    </location>
</feature>
<dbReference type="STRING" id="42514.ENSPNAP00000012068"/>
<feature type="region of interest" description="Disordered" evidence="1">
    <location>
        <begin position="24"/>
        <end position="76"/>
    </location>
</feature>
<proteinExistence type="predicted"/>
<evidence type="ECO:0000313" key="2">
    <source>
        <dbReference type="Ensembl" id="ENSPNAP00000012068.2"/>
    </source>
</evidence>
<dbReference type="InterPro" id="IPR036924">
    <property type="entry name" value="Prion/Doppel_b-ribbon_dom_sf"/>
</dbReference>
<dbReference type="GO" id="GO:0016020">
    <property type="term" value="C:membrane"/>
    <property type="evidence" value="ECO:0007669"/>
    <property type="project" value="InterPro"/>
</dbReference>